<organism evidence="2 3">
    <name type="scientific">Phyllostomus discolor</name>
    <name type="common">pale spear-nosed bat</name>
    <dbReference type="NCBI Taxonomy" id="89673"/>
    <lineage>
        <taxon>Eukaryota</taxon>
        <taxon>Metazoa</taxon>
        <taxon>Chordata</taxon>
        <taxon>Craniata</taxon>
        <taxon>Vertebrata</taxon>
        <taxon>Euteleostomi</taxon>
        <taxon>Mammalia</taxon>
        <taxon>Eutheria</taxon>
        <taxon>Laurasiatheria</taxon>
        <taxon>Chiroptera</taxon>
        <taxon>Yangochiroptera</taxon>
        <taxon>Phyllostomidae</taxon>
        <taxon>Phyllostominae</taxon>
        <taxon>Phyllostomus</taxon>
    </lineage>
</organism>
<dbReference type="Proteomes" id="UP000664940">
    <property type="component" value="Unassembled WGS sequence"/>
</dbReference>
<feature type="transmembrane region" description="Helical" evidence="1">
    <location>
        <begin position="87"/>
        <end position="109"/>
    </location>
</feature>
<name>A0A834EVQ2_9CHIR</name>
<sequence length="184" mass="20937">MSILLSTVAAPVCISTNRAEVVPLSPHPQQHLLFFDLLTMAILKGVRWYPTVVLICISLKISGVDHLLICLLAICMSSLEKCLCRPFAHFLMGLLVFWVLSFVSTLYILDINLLSDVLANMFSHSVGCLSILFMISFPFWFVVVLFVYFFFPLPEEIYPIKYLCDQCPTFCCLCFLLGFLWFGL</sequence>
<reference evidence="2 3" key="1">
    <citation type="journal article" date="2020" name="Nature">
        <title>Six reference-quality genomes reveal evolution of bat adaptations.</title>
        <authorList>
            <person name="Jebb D."/>
            <person name="Huang Z."/>
            <person name="Pippel M."/>
            <person name="Hughes G.M."/>
            <person name="Lavrichenko K."/>
            <person name="Devanna P."/>
            <person name="Winkler S."/>
            <person name="Jermiin L.S."/>
            <person name="Skirmuntt E.C."/>
            <person name="Katzourakis A."/>
            <person name="Burkitt-Gray L."/>
            <person name="Ray D.A."/>
            <person name="Sullivan K.A.M."/>
            <person name="Roscito J.G."/>
            <person name="Kirilenko B.M."/>
            <person name="Davalos L.M."/>
            <person name="Corthals A.P."/>
            <person name="Power M.L."/>
            <person name="Jones G."/>
            <person name="Ransome R.D."/>
            <person name="Dechmann D.K.N."/>
            <person name="Locatelli A.G."/>
            <person name="Puechmaille S.J."/>
            <person name="Fedrigo O."/>
            <person name="Jarvis E.D."/>
            <person name="Hiller M."/>
            <person name="Vernes S.C."/>
            <person name="Myers E.W."/>
            <person name="Teeling E.C."/>
        </authorList>
    </citation>
    <scope>NUCLEOTIDE SEQUENCE [LARGE SCALE GENOMIC DNA]</scope>
    <source>
        <strain evidence="2">Bat1K_MPI-CBG_1</strain>
    </source>
</reference>
<keyword evidence="1" id="KW-0812">Transmembrane</keyword>
<feature type="transmembrane region" description="Helical" evidence="1">
    <location>
        <begin position="163"/>
        <end position="182"/>
    </location>
</feature>
<keyword evidence="1" id="KW-1133">Transmembrane helix</keyword>
<feature type="transmembrane region" description="Helical" evidence="1">
    <location>
        <begin position="48"/>
        <end position="75"/>
    </location>
</feature>
<evidence type="ECO:0000256" key="1">
    <source>
        <dbReference type="SAM" id="Phobius"/>
    </source>
</evidence>
<dbReference type="EMBL" id="JABVXQ010000001">
    <property type="protein sequence ID" value="KAF6131046.1"/>
    <property type="molecule type" value="Genomic_DNA"/>
</dbReference>
<keyword evidence="1" id="KW-0472">Membrane</keyword>
<comment type="caution">
    <text evidence="2">The sequence shown here is derived from an EMBL/GenBank/DDBJ whole genome shotgun (WGS) entry which is preliminary data.</text>
</comment>
<protein>
    <submittedName>
        <fullName evidence="2">Uncharacterized protein</fullName>
    </submittedName>
</protein>
<dbReference type="AlphaFoldDB" id="A0A834EVQ2"/>
<evidence type="ECO:0000313" key="2">
    <source>
        <dbReference type="EMBL" id="KAF6131046.1"/>
    </source>
</evidence>
<evidence type="ECO:0000313" key="3">
    <source>
        <dbReference type="Proteomes" id="UP000664940"/>
    </source>
</evidence>
<gene>
    <name evidence="2" type="ORF">HJG60_007948</name>
</gene>
<proteinExistence type="predicted"/>
<feature type="transmembrane region" description="Helical" evidence="1">
    <location>
        <begin position="129"/>
        <end position="151"/>
    </location>
</feature>
<accession>A0A834EVQ2</accession>